<evidence type="ECO:0000259" key="1">
    <source>
        <dbReference type="Pfam" id="PF03235"/>
    </source>
</evidence>
<keyword evidence="3" id="KW-0255">Endonuclease</keyword>
<dbReference type="Pfam" id="PF03235">
    <property type="entry name" value="GmrSD_N"/>
    <property type="match status" value="1"/>
</dbReference>
<dbReference type="InterPro" id="IPR004919">
    <property type="entry name" value="GmrSD_N"/>
</dbReference>
<sequence length="559" mass="65525">MIGIQDSATNHFGSLIRSGGKYIIPKFQRDYSWETEQWDDLWQDIEVMYSERSEHYMGYLVLQTSNDDKNSIIIDGQQRFTTITMIILAAIKSIQKLVDKGIDVEDNTQRIKTLKDTYIGNIDPVTLEYDNILVLNRNNNGYYKEYIVKLGELKLRNTTYTEKLMKKCFEWYEKQLTGKFSTGRQYAEFITYLVDHLYFTIIKVGNEMNAFRVFETLNARGVQLSSADLLKNYLFSLVDNTADHPGRIATLEEKWSALTKNIQAEKLPDFIRYYWNSKYKTVRANDLFKAIRDKIKSATDVFSLVTDMNTYSDIFMALRNADDELWQGKREISENIRLLNLFGLKQPFSMLMAAYKFLGINYFDKLLKDIIVISFRYSVICGKNPNDIERVYNSIAIQITTDKVYDKKQLKEVYIEDNEFVPIFSHKSFIDSTRNNKIIRYILGKIERFTGGTREVNLDGNIDTIEHILPQNPDETWGENDYNFDNLIYRLGNLCLLEKTYNSELKNKSYAEKIELYSKSAFVSTRQIPEEYTEWNEAAINNRQQKMSNCAKSIWKIDF</sequence>
<accession>A0A948TDA6</accession>
<evidence type="ECO:0000259" key="2">
    <source>
        <dbReference type="Pfam" id="PF07510"/>
    </source>
</evidence>
<organism evidence="3 4">
    <name type="scientific">Candidatus Phocaeicola faecigallinarum</name>
    <dbReference type="NCBI Taxonomy" id="2838732"/>
    <lineage>
        <taxon>Bacteria</taxon>
        <taxon>Pseudomonadati</taxon>
        <taxon>Bacteroidota</taxon>
        <taxon>Bacteroidia</taxon>
        <taxon>Bacteroidales</taxon>
        <taxon>Bacteroidaceae</taxon>
        <taxon>Phocaeicola</taxon>
    </lineage>
</organism>
<feature type="domain" description="GmrSD restriction endonucleases C-terminal" evidence="2">
    <location>
        <begin position="416"/>
        <end position="548"/>
    </location>
</feature>
<keyword evidence="3" id="KW-0378">Hydrolase</keyword>
<dbReference type="Proteomes" id="UP000783796">
    <property type="component" value="Unassembled WGS sequence"/>
</dbReference>
<dbReference type="AlphaFoldDB" id="A0A948TDA6"/>
<name>A0A948TDA6_9BACT</name>
<dbReference type="GO" id="GO:0004519">
    <property type="term" value="F:endonuclease activity"/>
    <property type="evidence" value="ECO:0007669"/>
    <property type="project" value="UniProtKB-KW"/>
</dbReference>
<reference evidence="3" key="1">
    <citation type="journal article" date="2021" name="PeerJ">
        <title>Extensive microbial diversity within the chicken gut microbiome revealed by metagenomics and culture.</title>
        <authorList>
            <person name="Gilroy R."/>
            <person name="Ravi A."/>
            <person name="Getino M."/>
            <person name="Pursley I."/>
            <person name="Horton D.L."/>
            <person name="Alikhan N.F."/>
            <person name="Baker D."/>
            <person name="Gharbi K."/>
            <person name="Hall N."/>
            <person name="Watson M."/>
            <person name="Adriaenssens E.M."/>
            <person name="Foster-Nyarko E."/>
            <person name="Jarju S."/>
            <person name="Secka A."/>
            <person name="Antonio M."/>
            <person name="Oren A."/>
            <person name="Chaudhuri R.R."/>
            <person name="La Ragione R."/>
            <person name="Hildebrand F."/>
            <person name="Pallen M.J."/>
        </authorList>
    </citation>
    <scope>NUCLEOTIDE SEQUENCE</scope>
    <source>
        <strain evidence="3">G4-2901</strain>
    </source>
</reference>
<evidence type="ECO:0000313" key="3">
    <source>
        <dbReference type="EMBL" id="MBU3838780.1"/>
    </source>
</evidence>
<evidence type="ECO:0000313" key="4">
    <source>
        <dbReference type="Proteomes" id="UP000783796"/>
    </source>
</evidence>
<reference evidence="3" key="2">
    <citation type="submission" date="2021-04" db="EMBL/GenBank/DDBJ databases">
        <authorList>
            <person name="Gilroy R."/>
        </authorList>
    </citation>
    <scope>NUCLEOTIDE SEQUENCE</scope>
    <source>
        <strain evidence="3">G4-2901</strain>
    </source>
</reference>
<dbReference type="InterPro" id="IPR011089">
    <property type="entry name" value="GmrSD_C"/>
</dbReference>
<comment type="caution">
    <text evidence="3">The sequence shown here is derived from an EMBL/GenBank/DDBJ whole genome shotgun (WGS) entry which is preliminary data.</text>
</comment>
<dbReference type="PANTHER" id="PTHR35149:SF2">
    <property type="entry name" value="DUF262 DOMAIN-CONTAINING PROTEIN"/>
    <property type="match status" value="1"/>
</dbReference>
<proteinExistence type="predicted"/>
<protein>
    <submittedName>
        <fullName evidence="3">DUF262 domain-containing HNH endonuclease family protein</fullName>
    </submittedName>
</protein>
<dbReference type="EMBL" id="JAHLFW010000089">
    <property type="protein sequence ID" value="MBU3838780.1"/>
    <property type="molecule type" value="Genomic_DNA"/>
</dbReference>
<feature type="domain" description="GmrSD restriction endonucleases N-terminal" evidence="1">
    <location>
        <begin position="16"/>
        <end position="235"/>
    </location>
</feature>
<gene>
    <name evidence="3" type="ORF">H9777_10835</name>
</gene>
<dbReference type="Pfam" id="PF07510">
    <property type="entry name" value="GmrSD_C"/>
    <property type="match status" value="1"/>
</dbReference>
<dbReference type="PANTHER" id="PTHR35149">
    <property type="entry name" value="SLL5132 PROTEIN"/>
    <property type="match status" value="1"/>
</dbReference>
<keyword evidence="3" id="KW-0540">Nuclease</keyword>